<evidence type="ECO:0000313" key="4">
    <source>
        <dbReference type="Proteomes" id="UP000675781"/>
    </source>
</evidence>
<feature type="compositionally biased region" description="Basic and acidic residues" evidence="2">
    <location>
        <begin position="1"/>
        <end position="17"/>
    </location>
</feature>
<feature type="region of interest" description="Disordered" evidence="2">
    <location>
        <begin position="147"/>
        <end position="172"/>
    </location>
</feature>
<sequence length="172" mass="18788">MEDLHHHAQEEQHREGEIDVSGNGEQAELVVSPARTAARRVPWPPRQHHDESRSGQLEPERARSLLTAERALLRRSLAEVGTAQVEDRQAEQETGDVADPALSLEAQGIDDAVAAELRDRLAAIDRAVQRVQDGTFGRSVRSGALIPDDRLEADPAAELTVEEAEADQGSAR</sequence>
<feature type="compositionally biased region" description="Basic and acidic residues" evidence="2">
    <location>
        <begin position="47"/>
        <end position="61"/>
    </location>
</feature>
<dbReference type="RefSeq" id="WP_212531409.1">
    <property type="nucleotide sequence ID" value="NZ_JAGSOG010000171.1"/>
</dbReference>
<feature type="zinc finger region" description="dksA C4-type" evidence="1">
    <location>
        <begin position="139"/>
        <end position="163"/>
    </location>
</feature>
<feature type="region of interest" description="Disordered" evidence="2">
    <location>
        <begin position="1"/>
        <end position="61"/>
    </location>
</feature>
<dbReference type="AlphaFoldDB" id="A0A941ETD3"/>
<protein>
    <recommendedName>
        <fullName evidence="5">DksA C4-type domain-containing protein</fullName>
    </recommendedName>
</protein>
<reference evidence="3" key="1">
    <citation type="submission" date="2021-04" db="EMBL/GenBank/DDBJ databases">
        <title>Genome based classification of Actinospica acidithermotolerans sp. nov., an actinobacterium isolated from an Indonesian hot spring.</title>
        <authorList>
            <person name="Kusuma A.B."/>
            <person name="Putra K.E."/>
            <person name="Nafisah S."/>
            <person name="Loh J."/>
            <person name="Nouioui I."/>
            <person name="Goodfellow M."/>
        </authorList>
    </citation>
    <scope>NUCLEOTIDE SEQUENCE</scope>
    <source>
        <strain evidence="3">CSCA 57</strain>
    </source>
</reference>
<organism evidence="3 4">
    <name type="scientific">Actinospica durhamensis</name>
    <dbReference type="NCBI Taxonomy" id="1508375"/>
    <lineage>
        <taxon>Bacteria</taxon>
        <taxon>Bacillati</taxon>
        <taxon>Actinomycetota</taxon>
        <taxon>Actinomycetes</taxon>
        <taxon>Catenulisporales</taxon>
        <taxon>Actinospicaceae</taxon>
        <taxon>Actinospica</taxon>
    </lineage>
</organism>
<dbReference type="PANTHER" id="PTHR33823:SF4">
    <property type="entry name" value="GENERAL STRESS PROTEIN 16O"/>
    <property type="match status" value="1"/>
</dbReference>
<gene>
    <name evidence="3" type="ORF">KDL01_26930</name>
</gene>
<evidence type="ECO:0000313" key="3">
    <source>
        <dbReference type="EMBL" id="MBR7836941.1"/>
    </source>
</evidence>
<proteinExistence type="predicted"/>
<comment type="caution">
    <text evidence="3">The sequence shown here is derived from an EMBL/GenBank/DDBJ whole genome shotgun (WGS) entry which is preliminary data.</text>
</comment>
<dbReference type="EMBL" id="JAGSOG010000171">
    <property type="protein sequence ID" value="MBR7836941.1"/>
    <property type="molecule type" value="Genomic_DNA"/>
</dbReference>
<evidence type="ECO:0000256" key="2">
    <source>
        <dbReference type="SAM" id="MobiDB-lite"/>
    </source>
</evidence>
<evidence type="ECO:0008006" key="5">
    <source>
        <dbReference type="Google" id="ProtNLM"/>
    </source>
</evidence>
<dbReference type="Proteomes" id="UP000675781">
    <property type="component" value="Unassembled WGS sequence"/>
</dbReference>
<keyword evidence="4" id="KW-1185">Reference proteome</keyword>
<accession>A0A941ETD3</accession>
<evidence type="ECO:0000256" key="1">
    <source>
        <dbReference type="PROSITE-ProRule" id="PRU00510"/>
    </source>
</evidence>
<dbReference type="Gene3D" id="1.20.120.910">
    <property type="entry name" value="DksA, coiled-coil domain"/>
    <property type="match status" value="1"/>
</dbReference>
<dbReference type="PROSITE" id="PS51128">
    <property type="entry name" value="ZF_DKSA_2"/>
    <property type="match status" value="1"/>
</dbReference>
<dbReference type="PANTHER" id="PTHR33823">
    <property type="entry name" value="RNA POLYMERASE-BINDING TRANSCRIPTION FACTOR DKSA-RELATED"/>
    <property type="match status" value="1"/>
</dbReference>
<name>A0A941ETD3_9ACTN</name>